<protein>
    <submittedName>
        <fullName evidence="2">Uncharacterized protein</fullName>
    </submittedName>
</protein>
<organism evidence="2 3">
    <name type="scientific">Nakaseomyces bracarensis</name>
    <dbReference type="NCBI Taxonomy" id="273131"/>
    <lineage>
        <taxon>Eukaryota</taxon>
        <taxon>Fungi</taxon>
        <taxon>Dikarya</taxon>
        <taxon>Ascomycota</taxon>
        <taxon>Saccharomycotina</taxon>
        <taxon>Saccharomycetes</taxon>
        <taxon>Saccharomycetales</taxon>
        <taxon>Saccharomycetaceae</taxon>
        <taxon>Nakaseomyces</taxon>
    </lineage>
</organism>
<feature type="compositionally biased region" description="Basic and acidic residues" evidence="1">
    <location>
        <begin position="44"/>
        <end position="56"/>
    </location>
</feature>
<evidence type="ECO:0000256" key="1">
    <source>
        <dbReference type="SAM" id="MobiDB-lite"/>
    </source>
</evidence>
<feature type="compositionally biased region" description="Basic residues" evidence="1">
    <location>
        <begin position="57"/>
        <end position="73"/>
    </location>
</feature>
<evidence type="ECO:0000313" key="3">
    <source>
        <dbReference type="Proteomes" id="UP001623330"/>
    </source>
</evidence>
<keyword evidence="3" id="KW-1185">Reference proteome</keyword>
<gene>
    <name evidence="2" type="ORF">RNJ44_00042</name>
</gene>
<sequence length="73" mass="8905">MDFFVKLFRRTKEQPECDVDSVEMASVMSVRLRPQSKARTSIRSHKDDDCYNDKLNRTLKKSTRRKYKRKRRH</sequence>
<proteinExistence type="predicted"/>
<comment type="caution">
    <text evidence="2">The sequence shown here is derived from an EMBL/GenBank/DDBJ whole genome shotgun (WGS) entry which is preliminary data.</text>
</comment>
<dbReference type="Proteomes" id="UP001623330">
    <property type="component" value="Unassembled WGS sequence"/>
</dbReference>
<dbReference type="EMBL" id="JBEVYD010000001">
    <property type="protein sequence ID" value="KAL3235283.1"/>
    <property type="molecule type" value="Genomic_DNA"/>
</dbReference>
<accession>A0ABR4P0X7</accession>
<feature type="compositionally biased region" description="Basic residues" evidence="1">
    <location>
        <begin position="34"/>
        <end position="43"/>
    </location>
</feature>
<reference evidence="2 3" key="1">
    <citation type="submission" date="2024-05" db="EMBL/GenBank/DDBJ databases">
        <title>Long read based assembly of the Candida bracarensis genome reveals expanded adhesin content.</title>
        <authorList>
            <person name="Marcet-Houben M."/>
            <person name="Ksiezopolska E."/>
            <person name="Gabaldon T."/>
        </authorList>
    </citation>
    <scope>NUCLEOTIDE SEQUENCE [LARGE SCALE GENOMIC DNA]</scope>
    <source>
        <strain evidence="2 3">CBM6</strain>
    </source>
</reference>
<evidence type="ECO:0000313" key="2">
    <source>
        <dbReference type="EMBL" id="KAL3235283.1"/>
    </source>
</evidence>
<feature type="region of interest" description="Disordered" evidence="1">
    <location>
        <begin position="32"/>
        <end position="73"/>
    </location>
</feature>
<name>A0ABR4P0X7_9SACH</name>